<keyword evidence="2" id="KW-1134">Transmembrane beta strand</keyword>
<evidence type="ECO:0000313" key="5">
    <source>
        <dbReference type="Proteomes" id="UP000282971"/>
    </source>
</evidence>
<dbReference type="PANTHER" id="PTHR30203:SF25">
    <property type="entry name" value="OUTER MEMBRANE PROTEIN-RELATED"/>
    <property type="match status" value="1"/>
</dbReference>
<feature type="region of interest" description="Disordered" evidence="3">
    <location>
        <begin position="467"/>
        <end position="489"/>
    </location>
</feature>
<dbReference type="SUPFAM" id="SSF56954">
    <property type="entry name" value="Outer membrane efflux proteins (OEP)"/>
    <property type="match status" value="1"/>
</dbReference>
<dbReference type="Pfam" id="PF02321">
    <property type="entry name" value="OEP"/>
    <property type="match status" value="2"/>
</dbReference>
<dbReference type="GO" id="GO:0005886">
    <property type="term" value="C:plasma membrane"/>
    <property type="evidence" value="ECO:0007669"/>
    <property type="project" value="UniProtKB-SubCell"/>
</dbReference>
<evidence type="ECO:0000256" key="2">
    <source>
        <dbReference type="RuleBase" id="RU362097"/>
    </source>
</evidence>
<dbReference type="Gene3D" id="1.20.1600.10">
    <property type="entry name" value="Outer membrane efflux proteins (OEP)"/>
    <property type="match status" value="1"/>
</dbReference>
<evidence type="ECO:0000313" key="4">
    <source>
        <dbReference type="EMBL" id="RVT94971.1"/>
    </source>
</evidence>
<keyword evidence="2" id="KW-0449">Lipoprotein</keyword>
<keyword evidence="5" id="KW-1185">Reference proteome</keyword>
<feature type="region of interest" description="Disordered" evidence="3">
    <location>
        <begin position="100"/>
        <end position="130"/>
    </location>
</feature>
<evidence type="ECO:0000256" key="3">
    <source>
        <dbReference type="SAM" id="MobiDB-lite"/>
    </source>
</evidence>
<dbReference type="PANTHER" id="PTHR30203">
    <property type="entry name" value="OUTER MEMBRANE CATION EFFLUX PROTEIN"/>
    <property type="match status" value="1"/>
</dbReference>
<keyword evidence="2" id="KW-0812">Transmembrane</keyword>
<dbReference type="EMBL" id="SACN01000001">
    <property type="protein sequence ID" value="RVT94971.1"/>
    <property type="molecule type" value="Genomic_DNA"/>
</dbReference>
<protein>
    <submittedName>
        <fullName evidence="4">Efflux transporter outer membrane subunit</fullName>
    </submittedName>
</protein>
<gene>
    <name evidence="4" type="ORF">EOD43_00380</name>
</gene>
<proteinExistence type="inferred from homology"/>
<dbReference type="GO" id="GO:0015562">
    <property type="term" value="F:efflux transmembrane transporter activity"/>
    <property type="evidence" value="ECO:0007669"/>
    <property type="project" value="InterPro"/>
</dbReference>
<name>A0A437MBE7_9SPHN</name>
<comment type="caution">
    <text evidence="4">The sequence shown here is derived from an EMBL/GenBank/DDBJ whole genome shotgun (WGS) entry which is preliminary data.</text>
</comment>
<keyword evidence="2" id="KW-0564">Palmitate</keyword>
<dbReference type="OrthoDB" id="9783100at2"/>
<feature type="compositionally biased region" description="Polar residues" evidence="3">
    <location>
        <begin position="100"/>
        <end position="127"/>
    </location>
</feature>
<organism evidence="4 5">
    <name type="scientific">Sphingomonas crocodyli</name>
    <dbReference type="NCBI Taxonomy" id="1979270"/>
    <lineage>
        <taxon>Bacteria</taxon>
        <taxon>Pseudomonadati</taxon>
        <taxon>Pseudomonadota</taxon>
        <taxon>Alphaproteobacteria</taxon>
        <taxon>Sphingomonadales</taxon>
        <taxon>Sphingomonadaceae</taxon>
        <taxon>Sphingomonas</taxon>
    </lineage>
</organism>
<keyword evidence="2" id="KW-0472">Membrane</keyword>
<dbReference type="Proteomes" id="UP000282971">
    <property type="component" value="Unassembled WGS sequence"/>
</dbReference>
<dbReference type="InterPro" id="IPR010131">
    <property type="entry name" value="MdtP/NodT-like"/>
</dbReference>
<evidence type="ECO:0000256" key="1">
    <source>
        <dbReference type="ARBA" id="ARBA00007613"/>
    </source>
</evidence>
<reference evidence="4 5" key="1">
    <citation type="submission" date="2019-01" db="EMBL/GenBank/DDBJ databases">
        <authorList>
            <person name="Chen W.-M."/>
        </authorList>
    </citation>
    <scope>NUCLEOTIDE SEQUENCE [LARGE SCALE GENOMIC DNA]</scope>
    <source>
        <strain evidence="4 5">CCP-7</strain>
    </source>
</reference>
<sequence length="489" mass="51188">MVPGLISMLLLSGCAVGPDYKPKANADLKVPRAFVASDPSEADAEPLDLAQWWREFDDPVLTNLVDRAFAANLDIAAAAARLAQARATLRGTQGQLLPTADVSGSANRSVGNQSSSFIDPTTGQTVSRGGDTTIYRGSATVAWEADVFGRIRRSVEAARADMQSQAANLAFAQAGVASEVGLNYINARLAQIRLRIARDNLAAQDDTLQIVGWRRQAGLVSSLDYEQARQLRSQTAASLPGIENDYLTAVNRIAVLLGETPGAITPLIDPPASLPLAPGVGAPIPAVVVQRRPDIRAAERTLAAEVARIGVQTAQLYPALRLSGSFSGSATTVGNVINDGVGQLVAGITAPIFQGGQIRAAIRGQRASADAALASYQSTVLVALEEVENALKGREAAERSVTDVSIGAEAAANALIYAQDQYRAGLIDFQALLDAQRTRLSSQDSEAQARAARATATIQLYKALGGGWESAPTPAPGPYEGGTNSKTRP</sequence>
<dbReference type="NCBIfam" id="TIGR01845">
    <property type="entry name" value="outer_NodT"/>
    <property type="match status" value="1"/>
</dbReference>
<accession>A0A437MBE7</accession>
<dbReference type="AlphaFoldDB" id="A0A437MBE7"/>
<comment type="similarity">
    <text evidence="1 2">Belongs to the outer membrane factor (OMF) (TC 1.B.17) family.</text>
</comment>
<comment type="subcellular location">
    <subcellularLocation>
        <location evidence="2">Cell membrane</location>
        <topology evidence="2">Lipid-anchor</topology>
    </subcellularLocation>
</comment>
<dbReference type="Gene3D" id="2.20.200.10">
    <property type="entry name" value="Outer membrane efflux proteins (OEP)"/>
    <property type="match status" value="1"/>
</dbReference>
<dbReference type="InterPro" id="IPR003423">
    <property type="entry name" value="OMP_efflux"/>
</dbReference>